<sequence length="143" mass="15726">MYDSKRAINGTYGEVCLEGELVREATGLKADMALEFIDVPMCGDLAKHQKVSGMSGNGSITMTKVNSRMAIKLSDMLKKGKTPTFTIISKLADPDAYGAERVVLKNCQFSTLTLADWTSGQVGSITQNFTFTDWDYLDIIEPR</sequence>
<protein>
    <submittedName>
        <fullName evidence="1">Phage tail tube protein</fullName>
    </submittedName>
</protein>
<keyword evidence="2" id="KW-1185">Reference proteome</keyword>
<evidence type="ECO:0000313" key="2">
    <source>
        <dbReference type="Proteomes" id="UP000655830"/>
    </source>
</evidence>
<dbReference type="EMBL" id="JACRSY010000015">
    <property type="protein sequence ID" value="MBC8579914.1"/>
    <property type="molecule type" value="Genomic_DNA"/>
</dbReference>
<dbReference type="InterPro" id="IPR018989">
    <property type="entry name" value="DUF2001"/>
</dbReference>
<name>A0A926EHY7_9FIRM</name>
<organism evidence="1 2">
    <name type="scientific">Zhenhengia yiwuensis</name>
    <dbReference type="NCBI Taxonomy" id="2763666"/>
    <lineage>
        <taxon>Bacteria</taxon>
        <taxon>Bacillati</taxon>
        <taxon>Bacillota</taxon>
        <taxon>Clostridia</taxon>
        <taxon>Lachnospirales</taxon>
        <taxon>Lachnospiraceae</taxon>
        <taxon>Zhenhengia</taxon>
    </lineage>
</organism>
<dbReference type="Proteomes" id="UP000655830">
    <property type="component" value="Unassembled WGS sequence"/>
</dbReference>
<gene>
    <name evidence="1" type="ORF">H8718_10295</name>
</gene>
<proteinExistence type="predicted"/>
<comment type="caution">
    <text evidence="1">The sequence shown here is derived from an EMBL/GenBank/DDBJ whole genome shotgun (WGS) entry which is preliminary data.</text>
</comment>
<dbReference type="SUPFAM" id="SSF69279">
    <property type="entry name" value="Phage tail proteins"/>
    <property type="match status" value="1"/>
</dbReference>
<accession>A0A926EHY7</accession>
<dbReference type="Pfam" id="PF09393">
    <property type="entry name" value="DUF2001"/>
    <property type="match status" value="1"/>
</dbReference>
<reference evidence="1" key="1">
    <citation type="submission" date="2020-08" db="EMBL/GenBank/DDBJ databases">
        <title>Genome public.</title>
        <authorList>
            <person name="Liu C."/>
            <person name="Sun Q."/>
        </authorList>
    </citation>
    <scope>NUCLEOTIDE SEQUENCE</scope>
    <source>
        <strain evidence="1">NSJ-12</strain>
    </source>
</reference>
<evidence type="ECO:0000313" key="1">
    <source>
        <dbReference type="EMBL" id="MBC8579914.1"/>
    </source>
</evidence>
<dbReference type="AlphaFoldDB" id="A0A926EHY7"/>
<dbReference type="Gene3D" id="2.30.110.40">
    <property type="entry name" value="Phage tail tube protein"/>
    <property type="match status" value="1"/>
</dbReference>
<dbReference type="InterPro" id="IPR038628">
    <property type="entry name" value="XkdM-like_sf"/>
</dbReference>